<dbReference type="Proteomes" id="UP000281549">
    <property type="component" value="Unassembled WGS sequence"/>
</dbReference>
<evidence type="ECO:0000313" key="2">
    <source>
        <dbReference type="Proteomes" id="UP000281549"/>
    </source>
</evidence>
<sequence>MHLSDLIADIAASMNSLIEICNNERHVMDSFGKDVIVPYESGGAVESQQADILDEITKFEKATLMIPVLKSCLDQTDDYEIKLLYENEENLKIALLEEAEIYLLEEKVTSNVYSEAIFAFLNLNETNYLESCLSHKIENIKNQQIVTLQEMINLLEMDEIYHNVSKFKIDLHDFKMDVWMDSFTKAVKEKVKRFVSSQLNFQSILQIKSEINLLRLNLTKFVLELCESQLNDIVNKKWILCFKQLKEKVLKTSTDAVETFELQSMRPEELKKSLVASFELNALNFLRDIKDQTTDSSLNVIKSLKYLIELYQTMTKGMDN</sequence>
<accession>A0A4P9YE47</accession>
<dbReference type="EMBL" id="ML005846">
    <property type="protein sequence ID" value="RKP17425.1"/>
    <property type="molecule type" value="Genomic_DNA"/>
</dbReference>
<feature type="non-terminal residue" evidence="1">
    <location>
        <position position="320"/>
    </location>
</feature>
<evidence type="ECO:0000313" key="1">
    <source>
        <dbReference type="EMBL" id="RKP17425.1"/>
    </source>
</evidence>
<dbReference type="AlphaFoldDB" id="A0A4P9YE47"/>
<gene>
    <name evidence="1" type="ORF">ROZALSC1DRAFT_30762</name>
</gene>
<proteinExistence type="predicted"/>
<organism evidence="1 2">
    <name type="scientific">Rozella allomycis (strain CSF55)</name>
    <dbReference type="NCBI Taxonomy" id="988480"/>
    <lineage>
        <taxon>Eukaryota</taxon>
        <taxon>Fungi</taxon>
        <taxon>Fungi incertae sedis</taxon>
        <taxon>Cryptomycota</taxon>
        <taxon>Cryptomycota incertae sedis</taxon>
        <taxon>Rozella</taxon>
    </lineage>
</organism>
<reference evidence="2" key="1">
    <citation type="journal article" date="2018" name="Nat. Microbiol.">
        <title>Leveraging single-cell genomics to expand the fungal tree of life.</title>
        <authorList>
            <person name="Ahrendt S.R."/>
            <person name="Quandt C.A."/>
            <person name="Ciobanu D."/>
            <person name="Clum A."/>
            <person name="Salamov A."/>
            <person name="Andreopoulos B."/>
            <person name="Cheng J.F."/>
            <person name="Woyke T."/>
            <person name="Pelin A."/>
            <person name="Henrissat B."/>
            <person name="Reynolds N.K."/>
            <person name="Benny G.L."/>
            <person name="Smith M.E."/>
            <person name="James T.Y."/>
            <person name="Grigoriev I.V."/>
        </authorList>
    </citation>
    <scope>NUCLEOTIDE SEQUENCE [LARGE SCALE GENOMIC DNA]</scope>
    <source>
        <strain evidence="2">CSF55</strain>
    </source>
</reference>
<protein>
    <submittedName>
        <fullName evidence="1">Uncharacterized protein</fullName>
    </submittedName>
</protein>
<name>A0A4P9YE47_ROZAC</name>